<feature type="compositionally biased region" description="Basic and acidic residues" evidence="4">
    <location>
        <begin position="541"/>
        <end position="557"/>
    </location>
</feature>
<evidence type="ECO:0000256" key="1">
    <source>
        <dbReference type="ARBA" id="ARBA00004496"/>
    </source>
</evidence>
<dbReference type="GO" id="GO:0016020">
    <property type="term" value="C:membrane"/>
    <property type="evidence" value="ECO:0007669"/>
    <property type="project" value="TreeGrafter"/>
</dbReference>
<protein>
    <submittedName>
        <fullName evidence="6">Protein FAM83B</fullName>
    </submittedName>
</protein>
<evidence type="ECO:0000256" key="4">
    <source>
        <dbReference type="SAM" id="MobiDB-lite"/>
    </source>
</evidence>
<feature type="region of interest" description="Disordered" evidence="4">
    <location>
        <begin position="876"/>
        <end position="904"/>
    </location>
</feature>
<feature type="domain" description="Scaffolding anchor of CK1" evidence="5">
    <location>
        <begin position="16"/>
        <end position="279"/>
    </location>
</feature>
<evidence type="ECO:0000259" key="5">
    <source>
        <dbReference type="Pfam" id="PF07894"/>
    </source>
</evidence>
<sequence>MESRLSYLSSLKEDNSPVYIQPHYKETYRLAIYALLCGGKEAYEDFLRAEQIHHFLSEEEILFILENAELPVVDDDSEAKQVTNEFNPSTYFPIESDEEVPDLELGWPEVSLEDVDTSISLLFHPPRQDTPSIKEVIRKQIQEAKQIIAIAMDIFTDVDIFKEIVSATLRGVVVYILLDESHCQGFLTMARKVGVNIQDLKNIRVRTVQGQQYQCQSGMKFYGGLEQKFILVDCRTVLYGTYSYTWSFEKINLSMILVITGQLVCSYDEEFRRLFARSTVPAVQSWERVSVQNKIHTGAVQSPSSSQLSLHQIHMRSIGVHGMRSAQDASVLTRGLSVQDRLHQSHCPDLGNLIRGHSYGGELQKLNPLTRMRMGNKDIGGPVGPERPGSNLRSGDPTLTNRLSQQHIRHRTLYGADENLIPFSSETSLHKWKMDTYLNDNMPLDPSCDALSPMTSPYSSYTGLNEYQSQLIHSRSRDINSRMEEMRQKRLSLQDFSNLRQSQESLRFPTERPKLMSSLRGLDMSVAELKPNAQNSWSQERANHKDSEPNKEGNLTDRHQFASHYDVNMGSNRKTLQMHDWHEPLSRTTSAGDLDMKLKEPSLKLSHLLPSGHNAQHGRAMESLTQIPEEKEGSNTRVNSSGSAVFQDGNEEIYKDEKTVPRQNPAKSNLPDQSKHQDHARGSHDSIVKVANSSGSAAPDEGQKSTLKAVRTLLQDTSTGSQHAEEAKSSYMNKGKVQSEEPPLQRKNSLRMKVYSLLTSDEKKAIKKEEKSLQRKGSLISNQPVKADHSQAPAVDQTPRKGQSPSISRSQNSISGPAETERQKTPFLKLSTQRSSKRKTAAEQDRASGSTPNDGAATACQRQKVYSRFEYFLNTESGPKDRTSSMNWSESASYQTQSGTDNKLGKFMQRVGNLIGKNK</sequence>
<dbReference type="FunFam" id="3.30.870.10:FF:000004">
    <property type="entry name" value="protein FAM83H isoform X2"/>
    <property type="match status" value="1"/>
</dbReference>
<feature type="region of interest" description="Disordered" evidence="4">
    <location>
        <begin position="532"/>
        <end position="557"/>
    </location>
</feature>
<feature type="compositionally biased region" description="Basic and acidic residues" evidence="4">
    <location>
        <begin position="673"/>
        <end position="684"/>
    </location>
</feature>
<feature type="compositionally biased region" description="Low complexity" evidence="4">
    <location>
        <begin position="802"/>
        <end position="817"/>
    </location>
</feature>
<keyword evidence="7" id="KW-1185">Reference proteome</keyword>
<evidence type="ECO:0000256" key="3">
    <source>
        <dbReference type="ARBA" id="ARBA00022490"/>
    </source>
</evidence>
<proteinExistence type="inferred from homology"/>
<dbReference type="InterPro" id="IPR012461">
    <property type="entry name" value="SACK1"/>
</dbReference>
<feature type="compositionally biased region" description="Polar residues" evidence="4">
    <location>
        <begin position="884"/>
        <end position="901"/>
    </location>
</feature>
<feature type="compositionally biased region" description="Polar residues" evidence="4">
    <location>
        <begin position="661"/>
        <end position="672"/>
    </location>
</feature>
<name>A0A4U5U555_COLLU</name>
<dbReference type="Gene3D" id="3.30.870.10">
    <property type="entry name" value="Endonuclease Chain A"/>
    <property type="match status" value="1"/>
</dbReference>
<feature type="region of interest" description="Disordered" evidence="4">
    <location>
        <begin position="628"/>
        <end position="684"/>
    </location>
</feature>
<dbReference type="Proteomes" id="UP000298787">
    <property type="component" value="Chromosome 3"/>
</dbReference>
<dbReference type="InterPro" id="IPR050944">
    <property type="entry name" value="FAM83"/>
</dbReference>
<dbReference type="GO" id="GO:0007165">
    <property type="term" value="P:signal transduction"/>
    <property type="evidence" value="ECO:0007669"/>
    <property type="project" value="TreeGrafter"/>
</dbReference>
<feature type="region of interest" description="Disordered" evidence="4">
    <location>
        <begin position="767"/>
        <end position="859"/>
    </location>
</feature>
<dbReference type="STRING" id="240159.A0A4U5U555"/>
<evidence type="ECO:0000313" key="6">
    <source>
        <dbReference type="EMBL" id="TKS68681.1"/>
    </source>
</evidence>
<evidence type="ECO:0000256" key="2">
    <source>
        <dbReference type="ARBA" id="ARBA00006937"/>
    </source>
</evidence>
<dbReference type="Pfam" id="PF07894">
    <property type="entry name" value="SACK1"/>
    <property type="match status" value="1"/>
</dbReference>
<feature type="region of interest" description="Disordered" evidence="4">
    <location>
        <begin position="716"/>
        <end position="751"/>
    </location>
</feature>
<dbReference type="SUPFAM" id="SSF56024">
    <property type="entry name" value="Phospholipase D/nuclease"/>
    <property type="match status" value="1"/>
</dbReference>
<evidence type="ECO:0000313" key="7">
    <source>
        <dbReference type="Proteomes" id="UP000298787"/>
    </source>
</evidence>
<gene>
    <name evidence="6" type="ORF">D9C73_002744</name>
</gene>
<organism evidence="6 7">
    <name type="scientific">Collichthys lucidus</name>
    <name type="common">Big head croaker</name>
    <name type="synonym">Sciaena lucida</name>
    <dbReference type="NCBI Taxonomy" id="240159"/>
    <lineage>
        <taxon>Eukaryota</taxon>
        <taxon>Metazoa</taxon>
        <taxon>Chordata</taxon>
        <taxon>Craniata</taxon>
        <taxon>Vertebrata</taxon>
        <taxon>Euteleostomi</taxon>
        <taxon>Actinopterygii</taxon>
        <taxon>Neopterygii</taxon>
        <taxon>Teleostei</taxon>
        <taxon>Neoteleostei</taxon>
        <taxon>Acanthomorphata</taxon>
        <taxon>Eupercaria</taxon>
        <taxon>Sciaenidae</taxon>
        <taxon>Collichthys</taxon>
    </lineage>
</organism>
<reference evidence="6 7" key="1">
    <citation type="submission" date="2019-01" db="EMBL/GenBank/DDBJ databases">
        <title>Genome Assembly of Collichthys lucidus.</title>
        <authorList>
            <person name="Cai M."/>
            <person name="Xiao S."/>
        </authorList>
    </citation>
    <scope>NUCLEOTIDE SEQUENCE [LARGE SCALE GENOMIC DNA]</scope>
    <source>
        <strain evidence="6">JT15FE1705JMU</strain>
        <tissue evidence="6">Muscle</tissue>
    </source>
</reference>
<keyword evidence="3" id="KW-0963">Cytoplasm</keyword>
<dbReference type="EMBL" id="CM014080">
    <property type="protein sequence ID" value="TKS68681.1"/>
    <property type="molecule type" value="Genomic_DNA"/>
</dbReference>
<feature type="compositionally biased region" description="Polar residues" evidence="4">
    <location>
        <begin position="635"/>
        <end position="644"/>
    </location>
</feature>
<comment type="subcellular location">
    <subcellularLocation>
        <location evidence="1">Cytoplasm</location>
    </subcellularLocation>
</comment>
<comment type="similarity">
    <text evidence="2">Belongs to the FAM83 family.</text>
</comment>
<dbReference type="GO" id="GO:0019901">
    <property type="term" value="F:protein kinase binding"/>
    <property type="evidence" value="ECO:0007669"/>
    <property type="project" value="TreeGrafter"/>
</dbReference>
<dbReference type="AlphaFoldDB" id="A0A4U5U555"/>
<dbReference type="PANTHER" id="PTHR16181">
    <property type="entry name" value="PROTEIN FAM83A-RELATED"/>
    <property type="match status" value="1"/>
</dbReference>
<accession>A0A4U5U555</accession>
<dbReference type="GO" id="GO:0005737">
    <property type="term" value="C:cytoplasm"/>
    <property type="evidence" value="ECO:0007669"/>
    <property type="project" value="UniProtKB-SubCell"/>
</dbReference>
<dbReference type="PANTHER" id="PTHR16181:SF29">
    <property type="entry name" value="PROTEIN FAM83A-RELATED"/>
    <property type="match status" value="1"/>
</dbReference>